<name>A0A9X2SAA2_9BACL</name>
<evidence type="ECO:0000313" key="2">
    <source>
        <dbReference type="EMBL" id="MCR2805835.1"/>
    </source>
</evidence>
<dbReference type="PROSITE" id="PS51725">
    <property type="entry name" value="ABM"/>
    <property type="match status" value="1"/>
</dbReference>
<keyword evidence="2" id="KW-0503">Monooxygenase</keyword>
<feature type="domain" description="ABM" evidence="1">
    <location>
        <begin position="12"/>
        <end position="98"/>
    </location>
</feature>
<gene>
    <name evidence="2" type="ORF">NQZ67_18290</name>
</gene>
<dbReference type="EMBL" id="JANIPJ010000013">
    <property type="protein sequence ID" value="MCR2805835.1"/>
    <property type="molecule type" value="Genomic_DNA"/>
</dbReference>
<organism evidence="2 3">
    <name type="scientific">Paenibacillus soyae</name>
    <dbReference type="NCBI Taxonomy" id="2969249"/>
    <lineage>
        <taxon>Bacteria</taxon>
        <taxon>Bacillati</taxon>
        <taxon>Bacillota</taxon>
        <taxon>Bacilli</taxon>
        <taxon>Bacillales</taxon>
        <taxon>Paenibacillaceae</taxon>
        <taxon>Paenibacillus</taxon>
    </lineage>
</organism>
<dbReference type="AlphaFoldDB" id="A0A9X2SAA2"/>
<dbReference type="InterPro" id="IPR052936">
    <property type="entry name" value="Jasmonate_Hydroxylase-like"/>
</dbReference>
<evidence type="ECO:0000313" key="3">
    <source>
        <dbReference type="Proteomes" id="UP001141950"/>
    </source>
</evidence>
<dbReference type="RefSeq" id="WP_257448722.1">
    <property type="nucleotide sequence ID" value="NZ_JANIPJ010000013.1"/>
</dbReference>
<dbReference type="InterPro" id="IPR011008">
    <property type="entry name" value="Dimeric_a/b-barrel"/>
</dbReference>
<accession>A0A9X2SAA2</accession>
<reference evidence="2" key="1">
    <citation type="submission" date="2022-08" db="EMBL/GenBank/DDBJ databases">
        <title>The genomic sequence of strain Paenibacillus sp. SCIV0701.</title>
        <authorList>
            <person name="Zhao H."/>
        </authorList>
    </citation>
    <scope>NUCLEOTIDE SEQUENCE</scope>
    <source>
        <strain evidence="2">SCIV0701</strain>
    </source>
</reference>
<proteinExistence type="predicted"/>
<dbReference type="Pfam" id="PF03992">
    <property type="entry name" value="ABM"/>
    <property type="match status" value="1"/>
</dbReference>
<dbReference type="Gene3D" id="3.30.70.100">
    <property type="match status" value="1"/>
</dbReference>
<dbReference type="SUPFAM" id="SSF54909">
    <property type="entry name" value="Dimeric alpha+beta barrel"/>
    <property type="match status" value="1"/>
</dbReference>
<protein>
    <submittedName>
        <fullName evidence="2">Antibiotic biosynthesis monooxygenase</fullName>
    </submittedName>
</protein>
<dbReference type="PANTHER" id="PTHR37811:SF2">
    <property type="entry name" value="ABM DOMAIN-CONTAINING PROTEIN"/>
    <property type="match status" value="1"/>
</dbReference>
<keyword evidence="2" id="KW-0560">Oxidoreductase</keyword>
<dbReference type="PANTHER" id="PTHR37811">
    <property type="entry name" value="BLL5343 PROTEIN"/>
    <property type="match status" value="1"/>
</dbReference>
<comment type="caution">
    <text evidence="2">The sequence shown here is derived from an EMBL/GenBank/DDBJ whole genome shotgun (WGS) entry which is preliminary data.</text>
</comment>
<evidence type="ECO:0000259" key="1">
    <source>
        <dbReference type="PROSITE" id="PS51725"/>
    </source>
</evidence>
<dbReference type="InterPro" id="IPR007138">
    <property type="entry name" value="ABM_dom"/>
</dbReference>
<dbReference type="GO" id="GO:0004497">
    <property type="term" value="F:monooxygenase activity"/>
    <property type="evidence" value="ECO:0007669"/>
    <property type="project" value="UniProtKB-KW"/>
</dbReference>
<keyword evidence="3" id="KW-1185">Reference proteome</keyword>
<dbReference type="Proteomes" id="UP001141950">
    <property type="component" value="Unassembled WGS sequence"/>
</dbReference>
<sequence length="110" mass="12711">METGSQVRKTPYYAVIFYSKRTDGDNGYGSMADRMEELARRQPGFLGVESVRDASGEGITVSYWESLDAISSWKRDEAHQAAQHKGKQEWYKQYKVRICRVEREYGFDGL</sequence>